<organism evidence="7 8">
    <name type="scientific">Mythimna separata</name>
    <name type="common">Oriental armyworm</name>
    <name type="synonym">Pseudaletia separata</name>
    <dbReference type="NCBI Taxonomy" id="271217"/>
    <lineage>
        <taxon>Eukaryota</taxon>
        <taxon>Metazoa</taxon>
        <taxon>Ecdysozoa</taxon>
        <taxon>Arthropoda</taxon>
        <taxon>Hexapoda</taxon>
        <taxon>Insecta</taxon>
        <taxon>Pterygota</taxon>
        <taxon>Neoptera</taxon>
        <taxon>Endopterygota</taxon>
        <taxon>Lepidoptera</taxon>
        <taxon>Glossata</taxon>
        <taxon>Ditrysia</taxon>
        <taxon>Noctuoidea</taxon>
        <taxon>Noctuidae</taxon>
        <taxon>Noctuinae</taxon>
        <taxon>Hadenini</taxon>
        <taxon>Mythimna</taxon>
    </lineage>
</organism>
<feature type="domain" description="Hemocyanin C-terminal" evidence="6">
    <location>
        <begin position="440"/>
        <end position="671"/>
    </location>
</feature>
<evidence type="ECO:0000256" key="2">
    <source>
        <dbReference type="ARBA" id="ARBA00038082"/>
    </source>
</evidence>
<comment type="similarity">
    <text evidence="2">Belongs to the hemocyanin family.</text>
</comment>
<dbReference type="InterPro" id="IPR037020">
    <property type="entry name" value="Hemocyanin_C_sf"/>
</dbReference>
<evidence type="ECO:0000313" key="7">
    <source>
        <dbReference type="EMBL" id="KAJ8712290.1"/>
    </source>
</evidence>
<dbReference type="PROSITE" id="PS00210">
    <property type="entry name" value="HEMOCYANIN_2"/>
    <property type="match status" value="1"/>
</dbReference>
<dbReference type="PANTHER" id="PTHR11511:SF5">
    <property type="entry name" value="FAT-BODY PROTEIN 1-RELATED"/>
    <property type="match status" value="1"/>
</dbReference>
<dbReference type="InterPro" id="IPR014756">
    <property type="entry name" value="Ig_E-set"/>
</dbReference>
<sequence>MKTVLILAGLVALAMGGTLSTQQNIKVKPVEPEFIGYQKKILALFEHSEQLDGQSEYYKIGKDYDMEYNTKNYSNKEAVDEFLLLYRTGTLPKYHKFSVFYERMRDEAIALFRVMYYAKDFDTFYKTAAWAKIYMNEEQFLYAYYIAVVQRTDLEGIVLPAPYEVYPQFFFNKETLIRMYRTKMQGGLFDNELAAQYGIVKESDYYVYYANYSNSLAYPNQEQKLSYFTEDIGLNSYYYYFHTQLPFWWKNIKLGVFKERMGEYFFYFYQQILARYYLERLSNGLGEIPEFSWYSKFKTGYYPQLTGNYLPFAQRSNYYDIHTENNYENIRFLDTYEKTFFQFLQKGEFKTPEKEMNYVGNYWHMNQDLYSEKSNKDLHQYSYEIIARHVLGASPKPFDNYAFMPTALDFYQTSMRDPAFYQLYQRIVDYLIAYKEYVKPYSYNDLHFVGVKINDVKVSELVTYFDYFDFNATSSVFFSQEELKTYPTGFMIRQPRLNHKPFTVSVDVKSDVASDAIFKVFIGPKYDSNGYPVNIEEDWMKFYELDWFVQKLVPGENKIVRKSSEFMFFKDDSIPINEIYKWLDQGKVPYDMSVVPDSLPRRLMLPKGTPGGYPFQMFVFVYPYNGVNKGENVYQNYILDNKPFGYPFDRPVREAYYRQPNMFFEDVEIYHKDAFFPYELNVPSYFKTYKKQ</sequence>
<dbReference type="InterPro" id="IPR008922">
    <property type="entry name" value="Di-copper_centre_dom_sf"/>
</dbReference>
<feature type="chain" id="PRO_5042265838" evidence="3">
    <location>
        <begin position="17"/>
        <end position="692"/>
    </location>
</feature>
<keyword evidence="1" id="KW-0758">Storage protein</keyword>
<dbReference type="InterPro" id="IPR013788">
    <property type="entry name" value="Hemocyanin/hexamerin"/>
</dbReference>
<evidence type="ECO:0000259" key="6">
    <source>
        <dbReference type="Pfam" id="PF03723"/>
    </source>
</evidence>
<dbReference type="AlphaFoldDB" id="A0AAD7YDY8"/>
<dbReference type="PRINTS" id="PR00187">
    <property type="entry name" value="HAEMOCYANIN"/>
</dbReference>
<dbReference type="PANTHER" id="PTHR11511">
    <property type="entry name" value="LARVAL STORAGE PROTEIN/PHENOLOXIDASE"/>
    <property type="match status" value="1"/>
</dbReference>
<dbReference type="Gene3D" id="1.20.1370.10">
    <property type="entry name" value="Hemocyanin, N-terminal domain"/>
    <property type="match status" value="1"/>
</dbReference>
<dbReference type="Proteomes" id="UP001231518">
    <property type="component" value="Chromosome 17"/>
</dbReference>
<feature type="domain" description="Hemocyanin middle" evidence="4">
    <location>
        <begin position="161"/>
        <end position="430"/>
    </location>
</feature>
<dbReference type="EMBL" id="JARGEI010000021">
    <property type="protein sequence ID" value="KAJ8712290.1"/>
    <property type="molecule type" value="Genomic_DNA"/>
</dbReference>
<dbReference type="Gene3D" id="1.10.1280.10">
    <property type="entry name" value="Di-copper center containing domain from catechol oxidase"/>
    <property type="match status" value="1"/>
</dbReference>
<dbReference type="SUPFAM" id="SSF81296">
    <property type="entry name" value="E set domains"/>
    <property type="match status" value="1"/>
</dbReference>
<feature type="domain" description="Hemocyanin N-terminal" evidence="5">
    <location>
        <begin position="37"/>
        <end position="155"/>
    </location>
</feature>
<dbReference type="SUPFAM" id="SSF48050">
    <property type="entry name" value="Hemocyanin, N-terminal domain"/>
    <property type="match status" value="1"/>
</dbReference>
<protein>
    <submittedName>
        <fullName evidence="7">Uncharacterized protein</fullName>
    </submittedName>
</protein>
<feature type="signal peptide" evidence="3">
    <location>
        <begin position="1"/>
        <end position="16"/>
    </location>
</feature>
<dbReference type="InterPro" id="IPR000896">
    <property type="entry name" value="Hemocyanin/hexamerin_mid_dom"/>
</dbReference>
<accession>A0AAD7YDY8</accession>
<dbReference type="SUPFAM" id="SSF48056">
    <property type="entry name" value="Di-copper centre-containing domain"/>
    <property type="match status" value="1"/>
</dbReference>
<evidence type="ECO:0000259" key="5">
    <source>
        <dbReference type="Pfam" id="PF03722"/>
    </source>
</evidence>
<dbReference type="InterPro" id="IPR005204">
    <property type="entry name" value="Hemocyanin_N"/>
</dbReference>
<dbReference type="Gene3D" id="2.60.40.1520">
    <property type="entry name" value="Hemocyanin, C-terminal domain"/>
    <property type="match status" value="1"/>
</dbReference>
<gene>
    <name evidence="7" type="ORF">PYW07_005132</name>
</gene>
<name>A0AAD7YDY8_MYTSE</name>
<evidence type="ECO:0000259" key="4">
    <source>
        <dbReference type="Pfam" id="PF00372"/>
    </source>
</evidence>
<dbReference type="Pfam" id="PF03723">
    <property type="entry name" value="Hemocyanin_C"/>
    <property type="match status" value="1"/>
</dbReference>
<evidence type="ECO:0000313" key="8">
    <source>
        <dbReference type="Proteomes" id="UP001231518"/>
    </source>
</evidence>
<dbReference type="Pfam" id="PF00372">
    <property type="entry name" value="Hemocyanin_M"/>
    <property type="match status" value="1"/>
</dbReference>
<dbReference type="GO" id="GO:0005615">
    <property type="term" value="C:extracellular space"/>
    <property type="evidence" value="ECO:0007669"/>
    <property type="project" value="UniProtKB-ARBA"/>
</dbReference>
<dbReference type="Pfam" id="PF03722">
    <property type="entry name" value="Hemocyanin_N"/>
    <property type="match status" value="1"/>
</dbReference>
<evidence type="ECO:0000256" key="1">
    <source>
        <dbReference type="ARBA" id="ARBA00022761"/>
    </source>
</evidence>
<dbReference type="InterPro" id="IPR005203">
    <property type="entry name" value="Hemocyanin_C"/>
</dbReference>
<dbReference type="PROSITE" id="PS00209">
    <property type="entry name" value="HEMOCYANIN_1"/>
    <property type="match status" value="1"/>
</dbReference>
<evidence type="ECO:0000256" key="3">
    <source>
        <dbReference type="SAM" id="SignalP"/>
    </source>
</evidence>
<dbReference type="InterPro" id="IPR036697">
    <property type="entry name" value="Hemocyanin_N_sf"/>
</dbReference>
<keyword evidence="8" id="KW-1185">Reference proteome</keyword>
<reference evidence="7" key="1">
    <citation type="submission" date="2023-03" db="EMBL/GenBank/DDBJ databases">
        <title>Chromosome-level genomes of two armyworms, Mythimna separata and Mythimna loreyi, provide insights into the biosynthesis and reception of sex pheromones.</title>
        <authorList>
            <person name="Zhao H."/>
        </authorList>
    </citation>
    <scope>NUCLEOTIDE SEQUENCE</scope>
    <source>
        <strain evidence="7">BeijingLab</strain>
        <tissue evidence="7">Pupa</tissue>
    </source>
</reference>
<comment type="caution">
    <text evidence="7">The sequence shown here is derived from an EMBL/GenBank/DDBJ whole genome shotgun (WGS) entry which is preliminary data.</text>
</comment>
<dbReference type="GO" id="GO:0045735">
    <property type="term" value="F:nutrient reservoir activity"/>
    <property type="evidence" value="ECO:0007669"/>
    <property type="project" value="UniProtKB-KW"/>
</dbReference>
<proteinExistence type="inferred from homology"/>
<keyword evidence="3" id="KW-0732">Signal</keyword>